<dbReference type="InterPro" id="IPR025202">
    <property type="entry name" value="PLD-like_dom"/>
</dbReference>
<dbReference type="CDD" id="cd00138">
    <property type="entry name" value="PLDc_SF"/>
    <property type="match status" value="1"/>
</dbReference>
<dbReference type="PANTHER" id="PTHR43856:SF1">
    <property type="entry name" value="MITOCHONDRIAL CARDIOLIPIN HYDROLASE"/>
    <property type="match status" value="1"/>
</dbReference>
<organism evidence="8 9">
    <name type="scientific">Flavobacterium procerum</name>
    <dbReference type="NCBI Taxonomy" id="1455569"/>
    <lineage>
        <taxon>Bacteria</taxon>
        <taxon>Pseudomonadati</taxon>
        <taxon>Bacteroidota</taxon>
        <taxon>Flavobacteriia</taxon>
        <taxon>Flavobacteriales</taxon>
        <taxon>Flavobacteriaceae</taxon>
        <taxon>Flavobacterium</taxon>
    </lineage>
</organism>
<keyword evidence="9" id="KW-1185">Reference proteome</keyword>
<dbReference type="EC" id="3.1.4.4" evidence="3"/>
<evidence type="ECO:0000313" key="8">
    <source>
        <dbReference type="EMBL" id="MFC0079494.1"/>
    </source>
</evidence>
<dbReference type="InterPro" id="IPR051406">
    <property type="entry name" value="PLD_domain"/>
</dbReference>
<evidence type="ECO:0000256" key="5">
    <source>
        <dbReference type="ARBA" id="ARBA00022963"/>
    </source>
</evidence>
<evidence type="ECO:0000256" key="4">
    <source>
        <dbReference type="ARBA" id="ARBA00022801"/>
    </source>
</evidence>
<dbReference type="CDD" id="cd09128">
    <property type="entry name" value="PLDc_unchar1_2"/>
    <property type="match status" value="1"/>
</dbReference>
<gene>
    <name evidence="8" type="ORF">ACFFLS_20780</name>
</gene>
<dbReference type="Gene3D" id="3.30.870.10">
    <property type="entry name" value="Endonuclease Chain A"/>
    <property type="match status" value="2"/>
</dbReference>
<dbReference type="SUPFAM" id="SSF56024">
    <property type="entry name" value="Phospholipase D/nuclease"/>
    <property type="match status" value="2"/>
</dbReference>
<evidence type="ECO:0000256" key="1">
    <source>
        <dbReference type="ARBA" id="ARBA00000798"/>
    </source>
</evidence>
<comment type="caution">
    <text evidence="8">The sequence shown here is derived from an EMBL/GenBank/DDBJ whole genome shotgun (WGS) entry which is preliminary data.</text>
</comment>
<evidence type="ECO:0000256" key="3">
    <source>
        <dbReference type="ARBA" id="ARBA00012027"/>
    </source>
</evidence>
<evidence type="ECO:0000259" key="7">
    <source>
        <dbReference type="Pfam" id="PF13091"/>
    </source>
</evidence>
<evidence type="ECO:0000313" key="9">
    <source>
        <dbReference type="Proteomes" id="UP001589734"/>
    </source>
</evidence>
<proteinExistence type="inferred from homology"/>
<evidence type="ECO:0000256" key="2">
    <source>
        <dbReference type="ARBA" id="ARBA00008664"/>
    </source>
</evidence>
<reference evidence="8 9" key="1">
    <citation type="submission" date="2024-09" db="EMBL/GenBank/DDBJ databases">
        <authorList>
            <person name="Sun Q."/>
            <person name="Mori K."/>
        </authorList>
    </citation>
    <scope>NUCLEOTIDE SEQUENCE [LARGE SCALE GENOMIC DNA]</scope>
    <source>
        <strain evidence="8 9">CGMCC 1.12926</strain>
    </source>
</reference>
<feature type="domain" description="Phospholipase D-like" evidence="7">
    <location>
        <begin position="351"/>
        <end position="491"/>
    </location>
</feature>
<evidence type="ECO:0000256" key="6">
    <source>
        <dbReference type="ARBA" id="ARBA00023098"/>
    </source>
</evidence>
<comment type="catalytic activity">
    <reaction evidence="1">
        <text>a 1,2-diacyl-sn-glycero-3-phosphocholine + H2O = a 1,2-diacyl-sn-glycero-3-phosphate + choline + H(+)</text>
        <dbReference type="Rhea" id="RHEA:14445"/>
        <dbReference type="ChEBI" id="CHEBI:15354"/>
        <dbReference type="ChEBI" id="CHEBI:15377"/>
        <dbReference type="ChEBI" id="CHEBI:15378"/>
        <dbReference type="ChEBI" id="CHEBI:57643"/>
        <dbReference type="ChEBI" id="CHEBI:58608"/>
        <dbReference type="EC" id="3.1.4.4"/>
    </reaction>
</comment>
<keyword evidence="4" id="KW-0378">Hydrolase</keyword>
<dbReference type="Pfam" id="PF13091">
    <property type="entry name" value="PLDc_2"/>
    <property type="match status" value="1"/>
</dbReference>
<name>A0ABV6BVP2_9FLAO</name>
<protein>
    <recommendedName>
        <fullName evidence="3">phospholipase D</fullName>
        <ecNumber evidence="3">3.1.4.4</ecNumber>
    </recommendedName>
</protein>
<dbReference type="Proteomes" id="UP001589734">
    <property type="component" value="Unassembled WGS sequence"/>
</dbReference>
<accession>A0ABV6BVP2</accession>
<dbReference type="PANTHER" id="PTHR43856">
    <property type="entry name" value="CARDIOLIPIN HYDROLASE"/>
    <property type="match status" value="1"/>
</dbReference>
<keyword evidence="6" id="KW-0443">Lipid metabolism</keyword>
<keyword evidence="5" id="KW-0442">Lipid degradation</keyword>
<comment type="similarity">
    <text evidence="2">Belongs to the phospholipase D family.</text>
</comment>
<dbReference type="RefSeq" id="WP_379687133.1">
    <property type="nucleotide sequence ID" value="NZ_JBHLYW010000022.1"/>
</dbReference>
<sequence length="531" mass="60099">MADDYKSELVDAVQNAKKEFLDLPGVIKIEQGFRFKNGWITDEEVISVEVAEKMNEKTLMELAVTSLPKKFMGYGIDVVPAGFEEQLKYLGVDTSFWAAPKPGAYREPQSLELPRVVEYMEAIFHVSPDSGWPNLKNFLGRVTNKLTATMYEWEAEHISKAIFEAVQNCNGSLKMVTQNDGTDKAVDNMKSRLGSKFEHVWSSVGKGKLIASDYHIKVATRDDEEFWLSSGNWKNSNQADIDPAGKDQTIPEPLAKHNREWNVVIKNSTLATIFRKYIDWDFEEAQRVPFDVKEKLANTYVYIPKGLCPPVPPVVRYFDPLPVNRVLDVQPLLTPDRDSDNQRMFLHHATEMIRSANNSIDIENQSFSLLETNDPVYESFYRAIVEKQDSGVAVRIIFRDPREFGPKGQAGLVKTLTRLKKFGFNTGNIKVQCRCHTKAIIVDSLDDVNAKVLFGSHNFTTTGAMYNRDASLLIRDSEVARYFQEIFDFDWSVLAVQETHESITTLKLALASEAAPEGFQKVLLSEILGEA</sequence>
<dbReference type="EMBL" id="JBHLYW010000022">
    <property type="protein sequence ID" value="MFC0079494.1"/>
    <property type="molecule type" value="Genomic_DNA"/>
</dbReference>